<dbReference type="Proteomes" id="UP000042997">
    <property type="component" value="Unassembled WGS sequence"/>
</dbReference>
<dbReference type="OrthoDB" id="3186364at2"/>
<accession>A0A098BNH7</accession>
<dbReference type="InterPro" id="IPR036271">
    <property type="entry name" value="Tet_transcr_reg_TetR-rel_C_sf"/>
</dbReference>
<protein>
    <submittedName>
        <fullName evidence="6">Putative TetR family transcriptional regulator</fullName>
    </submittedName>
</protein>
<dbReference type="SUPFAM" id="SSF46689">
    <property type="entry name" value="Homeodomain-like"/>
    <property type="match status" value="1"/>
</dbReference>
<feature type="DNA-binding region" description="H-T-H motif" evidence="4">
    <location>
        <begin position="32"/>
        <end position="51"/>
    </location>
</feature>
<dbReference type="InterPro" id="IPR054126">
    <property type="entry name" value="CprB_TetR_C"/>
</dbReference>
<dbReference type="InterPro" id="IPR023772">
    <property type="entry name" value="DNA-bd_HTH_TetR-type_CS"/>
</dbReference>
<dbReference type="InterPro" id="IPR009057">
    <property type="entry name" value="Homeodomain-like_sf"/>
</dbReference>
<name>A0A098BNH7_9NOCA</name>
<dbReference type="PROSITE" id="PS01081">
    <property type="entry name" value="HTH_TETR_1"/>
    <property type="match status" value="1"/>
</dbReference>
<sequence length="213" mass="23293">MGTSQHRGRVTRFRFVTVAAELFAAAGYHGVSTGEIVAAAGSNKGALYYHFRSKDDLVAAIIDEQHRRSIALVQRVTATDAAALEQIVMLSHALADLLRESALVRAGLRLSTELADRTPAHPYRDWIGACRVLLDRAADDGDLRAGLDLDAVARFVIGAFTGLQQLSGLLTERPDLPRRIDELWGLLLPTLVADPDRRDAVRRARWAPPPPLT</sequence>
<dbReference type="InterPro" id="IPR001647">
    <property type="entry name" value="HTH_TetR"/>
</dbReference>
<dbReference type="PROSITE" id="PS50977">
    <property type="entry name" value="HTH_TETR_2"/>
    <property type="match status" value="1"/>
</dbReference>
<dbReference type="RefSeq" id="WP_040273482.1">
    <property type="nucleotide sequence ID" value="NZ_JAJNCM010000052.1"/>
</dbReference>
<dbReference type="PANTHER" id="PTHR30055">
    <property type="entry name" value="HTH-TYPE TRANSCRIPTIONAL REGULATOR RUTR"/>
    <property type="match status" value="1"/>
</dbReference>
<dbReference type="Gene3D" id="1.10.357.10">
    <property type="entry name" value="Tetracycline Repressor, domain 2"/>
    <property type="match status" value="1"/>
</dbReference>
<proteinExistence type="predicted"/>
<keyword evidence="1" id="KW-0805">Transcription regulation</keyword>
<dbReference type="AlphaFoldDB" id="A0A098BNH7"/>
<evidence type="ECO:0000259" key="5">
    <source>
        <dbReference type="PROSITE" id="PS50977"/>
    </source>
</evidence>
<keyword evidence="3" id="KW-0804">Transcription</keyword>
<feature type="domain" description="HTH tetR-type" evidence="5">
    <location>
        <begin position="9"/>
        <end position="69"/>
    </location>
</feature>
<evidence type="ECO:0000313" key="7">
    <source>
        <dbReference type="Proteomes" id="UP000042997"/>
    </source>
</evidence>
<dbReference type="Pfam" id="PF00440">
    <property type="entry name" value="TetR_N"/>
    <property type="match status" value="1"/>
</dbReference>
<gene>
    <name evidence="6" type="ORF">RHRU231_690001</name>
</gene>
<dbReference type="SUPFAM" id="SSF48498">
    <property type="entry name" value="Tetracyclin repressor-like, C-terminal domain"/>
    <property type="match status" value="1"/>
</dbReference>
<dbReference type="InterPro" id="IPR047923">
    <property type="entry name" value="ArpA-like"/>
</dbReference>
<dbReference type="InterPro" id="IPR050109">
    <property type="entry name" value="HTH-type_TetR-like_transc_reg"/>
</dbReference>
<organism evidence="6 7">
    <name type="scientific">Rhodococcus ruber</name>
    <dbReference type="NCBI Taxonomy" id="1830"/>
    <lineage>
        <taxon>Bacteria</taxon>
        <taxon>Bacillati</taxon>
        <taxon>Actinomycetota</taxon>
        <taxon>Actinomycetes</taxon>
        <taxon>Mycobacteriales</taxon>
        <taxon>Nocardiaceae</taxon>
        <taxon>Rhodococcus</taxon>
    </lineage>
</organism>
<evidence type="ECO:0000313" key="6">
    <source>
        <dbReference type="EMBL" id="CDZ90289.1"/>
    </source>
</evidence>
<dbReference type="GO" id="GO:0003700">
    <property type="term" value="F:DNA-binding transcription factor activity"/>
    <property type="evidence" value="ECO:0007669"/>
    <property type="project" value="TreeGrafter"/>
</dbReference>
<dbReference type="EMBL" id="CCSD01000082">
    <property type="protein sequence ID" value="CDZ90289.1"/>
    <property type="molecule type" value="Genomic_DNA"/>
</dbReference>
<evidence type="ECO:0000256" key="2">
    <source>
        <dbReference type="ARBA" id="ARBA00023125"/>
    </source>
</evidence>
<dbReference type="eggNOG" id="COG1309">
    <property type="taxonomic scope" value="Bacteria"/>
</dbReference>
<dbReference type="Pfam" id="PF21935">
    <property type="entry name" value="TetR_C_45"/>
    <property type="match status" value="1"/>
</dbReference>
<reference evidence="6 7" key="1">
    <citation type="journal article" date="2014" name="Genome Announc.">
        <title>Draft Genome Sequence of Propane- and Butane-Oxidizing Actinobacterium Rhodococcus ruber IEGM 231.</title>
        <authorList>
            <person name="Ivshina I.B."/>
            <person name="Kuyukina M.S."/>
            <person name="Krivoruchko A.V."/>
            <person name="Barbe V."/>
            <person name="Fischer C."/>
        </authorList>
    </citation>
    <scope>NUCLEOTIDE SEQUENCE [LARGE SCALE GENOMIC DNA]</scope>
</reference>
<dbReference type="PRINTS" id="PR00455">
    <property type="entry name" value="HTHTETR"/>
</dbReference>
<evidence type="ECO:0000256" key="3">
    <source>
        <dbReference type="ARBA" id="ARBA00023163"/>
    </source>
</evidence>
<dbReference type="GO" id="GO:0000976">
    <property type="term" value="F:transcription cis-regulatory region binding"/>
    <property type="evidence" value="ECO:0007669"/>
    <property type="project" value="TreeGrafter"/>
</dbReference>
<evidence type="ECO:0000256" key="4">
    <source>
        <dbReference type="PROSITE-ProRule" id="PRU00335"/>
    </source>
</evidence>
<keyword evidence="2 4" id="KW-0238">DNA-binding</keyword>
<dbReference type="NCBIfam" id="NF041196">
    <property type="entry name" value="ScbR_bind_reg"/>
    <property type="match status" value="1"/>
</dbReference>
<evidence type="ECO:0000256" key="1">
    <source>
        <dbReference type="ARBA" id="ARBA00023015"/>
    </source>
</evidence>
<dbReference type="PANTHER" id="PTHR30055:SF234">
    <property type="entry name" value="HTH-TYPE TRANSCRIPTIONAL REGULATOR BETI"/>
    <property type="match status" value="1"/>
</dbReference>